<protein>
    <submittedName>
        <fullName evidence="1">Uncharacterized protein</fullName>
    </submittedName>
</protein>
<organism evidence="1">
    <name type="scientific">marine sediment metagenome</name>
    <dbReference type="NCBI Taxonomy" id="412755"/>
    <lineage>
        <taxon>unclassified sequences</taxon>
        <taxon>metagenomes</taxon>
        <taxon>ecological metagenomes</taxon>
    </lineage>
</organism>
<name>X0S7R8_9ZZZZ</name>
<comment type="caution">
    <text evidence="1">The sequence shown here is derived from an EMBL/GenBank/DDBJ whole genome shotgun (WGS) entry which is preliminary data.</text>
</comment>
<dbReference type="AlphaFoldDB" id="X0S7R8"/>
<proteinExistence type="predicted"/>
<accession>X0S7R8</accession>
<dbReference type="EMBL" id="BARS01000419">
    <property type="protein sequence ID" value="GAF77039.1"/>
    <property type="molecule type" value="Genomic_DNA"/>
</dbReference>
<gene>
    <name evidence="1" type="ORF">S01H1_01040</name>
</gene>
<reference evidence="1" key="1">
    <citation type="journal article" date="2014" name="Front. Microbiol.">
        <title>High frequency of phylogenetically diverse reductive dehalogenase-homologous genes in deep subseafloor sedimentary metagenomes.</title>
        <authorList>
            <person name="Kawai M."/>
            <person name="Futagami T."/>
            <person name="Toyoda A."/>
            <person name="Takaki Y."/>
            <person name="Nishi S."/>
            <person name="Hori S."/>
            <person name="Arai W."/>
            <person name="Tsubouchi T."/>
            <person name="Morono Y."/>
            <person name="Uchiyama I."/>
            <person name="Ito T."/>
            <person name="Fujiyama A."/>
            <person name="Inagaki F."/>
            <person name="Takami H."/>
        </authorList>
    </citation>
    <scope>NUCLEOTIDE SEQUENCE</scope>
    <source>
        <strain evidence="1">Expedition CK06-06</strain>
    </source>
</reference>
<sequence>MTIQQAYDTACRMDPEIFKVINGRESAKAAAENNKTLADKRTAASSIHGAANAGDQTAPGSIREALANAWDDAS</sequence>
<evidence type="ECO:0000313" key="1">
    <source>
        <dbReference type="EMBL" id="GAF77039.1"/>
    </source>
</evidence>